<evidence type="ECO:0000313" key="1">
    <source>
        <dbReference type="EMBL" id="GAM13203.1"/>
    </source>
</evidence>
<dbReference type="EMBL" id="BASE01000028">
    <property type="protein sequence ID" value="GAM13203.1"/>
    <property type="molecule type" value="Genomic_DNA"/>
</dbReference>
<name>A0A0A8WZU6_MESS1</name>
<proteinExistence type="predicted"/>
<protein>
    <recommendedName>
        <fullName evidence="3">DUF885 domain-containing protein</fullName>
    </recommendedName>
</protein>
<organism evidence="1 2">
    <name type="scientific">Mesobacillus selenatarsenatis (strain DSM 18680 / JCM 14380 / FERM P-15431 / SF-1)</name>
    <dbReference type="NCBI Taxonomy" id="1321606"/>
    <lineage>
        <taxon>Bacteria</taxon>
        <taxon>Bacillati</taxon>
        <taxon>Bacillota</taxon>
        <taxon>Bacilli</taxon>
        <taxon>Bacillales</taxon>
        <taxon>Bacillaceae</taxon>
        <taxon>Mesobacillus</taxon>
    </lineage>
</organism>
<evidence type="ECO:0008006" key="3">
    <source>
        <dbReference type="Google" id="ProtNLM"/>
    </source>
</evidence>
<sequence length="424" mass="48834">MNRSIKEEKQMLRWTDEPVGGKIVDVVVSLNEQAQKLHSQEVATASYSNLKPTLSSFDEIGDVLDEVESALKTKEGHEGEYMRAMANGFRYFARSLQGDNVPYEELIANIQELPSTLITEQQLEYARQLVEKGLSDLGYKGSLFEKATAWRSDTLIEPEQVTTVAENFRENSKQGTLKRVIGLPEEDGIDWIKPIRGVFWSGYSKYTGSYRGNLTFNIDRPWTEPILAQIMTHEGYPGHQAFYCRWDYLFQQGKLPLEASYYLINSPTNALFEGGPETALSFLGWDDVNEETPGVTDEQKQQYLLARNYLDYQRMFTTNACYMYNLGQVSKEETIDYLINKGGITEIEANNAFRFFSDPIQKTYFPCYYYGRWMVGNAYKETPKEKREEYFSILYDTPHTTNTFIKAISKLNGKEFDAFNTLKQ</sequence>
<keyword evidence="2" id="KW-1185">Reference proteome</keyword>
<reference evidence="1 2" key="1">
    <citation type="submission" date="2013-06" db="EMBL/GenBank/DDBJ databases">
        <title>Whole genome shotgun sequence of Bacillus selenatarsenatis SF-1.</title>
        <authorList>
            <person name="Kuroda M."/>
            <person name="Sei K."/>
            <person name="Yamashita M."/>
            <person name="Ike M."/>
        </authorList>
    </citation>
    <scope>NUCLEOTIDE SEQUENCE [LARGE SCALE GENOMIC DNA]</scope>
    <source>
        <strain evidence="1 2">SF-1</strain>
    </source>
</reference>
<accession>A0A0A8WZU6</accession>
<dbReference type="AlphaFoldDB" id="A0A0A8WZU6"/>
<evidence type="ECO:0000313" key="2">
    <source>
        <dbReference type="Proteomes" id="UP000031014"/>
    </source>
</evidence>
<dbReference type="Proteomes" id="UP000031014">
    <property type="component" value="Unassembled WGS sequence"/>
</dbReference>
<comment type="caution">
    <text evidence="1">The sequence shown here is derived from an EMBL/GenBank/DDBJ whole genome shotgun (WGS) entry which is preliminary data.</text>
</comment>
<dbReference type="RefSeq" id="WP_041965069.1">
    <property type="nucleotide sequence ID" value="NZ_BASE01000028.1"/>
</dbReference>
<gene>
    <name evidence="1" type="ORF">SAMD00020551_1341</name>
</gene>
<dbReference type="STRING" id="1321606.SAMD00020551_1341"/>
<dbReference type="OrthoDB" id="140419at2"/>